<dbReference type="GO" id="GO:0004674">
    <property type="term" value="F:protein serine/threonine kinase activity"/>
    <property type="evidence" value="ECO:0007669"/>
    <property type="project" value="UniProtKB-KW"/>
</dbReference>
<gene>
    <name evidence="15" type="ORF">PVAP13_9KG382468</name>
</gene>
<dbReference type="InterPro" id="IPR011990">
    <property type="entry name" value="TPR-like_helical_dom_sf"/>
</dbReference>
<evidence type="ECO:0000256" key="7">
    <source>
        <dbReference type="ARBA" id="ARBA00022741"/>
    </source>
</evidence>
<dbReference type="InterPro" id="IPR045845">
    <property type="entry name" value="BSK"/>
</dbReference>
<dbReference type="InterPro" id="IPR058209">
    <property type="entry name" value="TPR_BSK1_C"/>
</dbReference>
<keyword evidence="6" id="KW-0519">Myristate</keyword>
<dbReference type="Gene3D" id="3.30.200.20">
    <property type="entry name" value="Phosphorylase Kinase, domain 1"/>
    <property type="match status" value="1"/>
</dbReference>
<dbReference type="FunFam" id="1.25.40.10:FF:000352">
    <property type="entry name" value="Kinase with tetratricopeptide repeat domain-containing protein"/>
    <property type="match status" value="1"/>
</dbReference>
<keyword evidence="3" id="KW-1003">Cell membrane</keyword>
<evidence type="ECO:0000256" key="8">
    <source>
        <dbReference type="ARBA" id="ARBA00022777"/>
    </source>
</evidence>
<dbReference type="SUPFAM" id="SSF48452">
    <property type="entry name" value="TPR-like"/>
    <property type="match status" value="1"/>
</dbReference>
<dbReference type="Pfam" id="PF25575">
    <property type="entry name" value="TPR_BSK1_C"/>
    <property type="match status" value="1"/>
</dbReference>
<dbReference type="PANTHER" id="PTHR45863">
    <property type="entry name" value="SERINE/THREONINE-PROTEIN KINASE BSK5"/>
    <property type="match status" value="1"/>
</dbReference>
<keyword evidence="4" id="KW-0723">Serine/threonine-protein kinase</keyword>
<evidence type="ECO:0000256" key="1">
    <source>
        <dbReference type="ARBA" id="ARBA00004193"/>
    </source>
</evidence>
<evidence type="ECO:0000256" key="10">
    <source>
        <dbReference type="ARBA" id="ARBA00023136"/>
    </source>
</evidence>
<dbReference type="PANTHER" id="PTHR45863:SF7">
    <property type="entry name" value="SERINE_THREONINE-PROTEIN KINASE BSK5"/>
    <property type="match status" value="1"/>
</dbReference>
<evidence type="ECO:0000259" key="14">
    <source>
        <dbReference type="PROSITE" id="PS50011"/>
    </source>
</evidence>
<evidence type="ECO:0000256" key="13">
    <source>
        <dbReference type="ARBA" id="ARBA00048679"/>
    </source>
</evidence>
<comment type="catalytic activity">
    <reaction evidence="13">
        <text>L-seryl-[protein] + ATP = O-phospho-L-seryl-[protein] + ADP + H(+)</text>
        <dbReference type="Rhea" id="RHEA:17989"/>
        <dbReference type="Rhea" id="RHEA-COMP:9863"/>
        <dbReference type="Rhea" id="RHEA-COMP:11604"/>
        <dbReference type="ChEBI" id="CHEBI:15378"/>
        <dbReference type="ChEBI" id="CHEBI:29999"/>
        <dbReference type="ChEBI" id="CHEBI:30616"/>
        <dbReference type="ChEBI" id="CHEBI:83421"/>
        <dbReference type="ChEBI" id="CHEBI:456216"/>
        <dbReference type="EC" id="2.7.11.1"/>
    </reaction>
</comment>
<evidence type="ECO:0000256" key="4">
    <source>
        <dbReference type="ARBA" id="ARBA00022527"/>
    </source>
</evidence>
<evidence type="ECO:0000256" key="2">
    <source>
        <dbReference type="ARBA" id="ARBA00012513"/>
    </source>
</evidence>
<reference evidence="15" key="1">
    <citation type="submission" date="2020-05" db="EMBL/GenBank/DDBJ databases">
        <title>WGS assembly of Panicum virgatum.</title>
        <authorList>
            <person name="Lovell J.T."/>
            <person name="Jenkins J."/>
            <person name="Shu S."/>
            <person name="Juenger T.E."/>
            <person name="Schmutz J."/>
        </authorList>
    </citation>
    <scope>NUCLEOTIDE SEQUENCE</scope>
    <source>
        <strain evidence="15">AP13</strain>
    </source>
</reference>
<dbReference type="InterPro" id="IPR000719">
    <property type="entry name" value="Prot_kinase_dom"/>
</dbReference>
<name>A0A8T0N6L1_PANVG</name>
<accession>A0A8T0N6L1</accession>
<dbReference type="FunFam" id="3.30.200.20:FF:000154">
    <property type="entry name" value="probable serine/threonine-protein kinase At4g35230"/>
    <property type="match status" value="1"/>
</dbReference>
<evidence type="ECO:0000313" key="15">
    <source>
        <dbReference type="EMBL" id="KAG2544817.1"/>
    </source>
</evidence>
<dbReference type="GO" id="GO:0005886">
    <property type="term" value="C:plasma membrane"/>
    <property type="evidence" value="ECO:0007669"/>
    <property type="project" value="UniProtKB-SubCell"/>
</dbReference>
<protein>
    <recommendedName>
        <fullName evidence="2">non-specific serine/threonine protein kinase</fullName>
        <ecNumber evidence="2">2.7.11.1</ecNumber>
    </recommendedName>
</protein>
<dbReference type="SUPFAM" id="SSF56112">
    <property type="entry name" value="Protein kinase-like (PK-like)"/>
    <property type="match status" value="1"/>
</dbReference>
<comment type="caution">
    <text evidence="15">The sequence shown here is derived from an EMBL/GenBank/DDBJ whole genome shotgun (WGS) entry which is preliminary data.</text>
</comment>
<dbReference type="EC" id="2.7.11.1" evidence="2"/>
<keyword evidence="10" id="KW-0472">Membrane</keyword>
<keyword evidence="5" id="KW-0808">Transferase</keyword>
<sequence length="428" mass="47239">MGARCSKLSVCWWPPHFKSPMLENGAADDDGSGVPVFAEYSLDELRAATDGFAPDRIVSEHGEKAPNVVYRGTLFSSGRTVAIKRFGRSAWPDSRQFLEEARAVGQLRSGRLANLIGCCCESGERLLVAEFMPHETLAKHLFHWETNPLSWAMRMRAALYVAQALEYCSSKGRALYHDLHAYRVVFDVDGNPRLSCFGLMKNSRDGKSYSTNLAFTPPEYLKTGRVSPESVVYSFGTILLDLLSGKHIPPSHIPSHTLLGIQQDKRSSDKVRLSGIGKAFARADLNEVHEILLDDGYNEDDMANAEVSLQSWTGELSESFVVKRHADNAFKSKDFATAVECYSRFLDSGAAVAPTMLARRCFAYVVAGKLQEGLEDAKRAEDIAPGWPMGHYLQALALHSLGREAESNEALKKGTVLEAERNSRATTV</sequence>
<dbReference type="GO" id="GO:0005524">
    <property type="term" value="F:ATP binding"/>
    <property type="evidence" value="ECO:0007669"/>
    <property type="project" value="UniProtKB-KW"/>
</dbReference>
<keyword evidence="9" id="KW-0067">ATP-binding</keyword>
<dbReference type="Gene3D" id="1.10.510.10">
    <property type="entry name" value="Transferase(Phosphotransferase) domain 1"/>
    <property type="match status" value="1"/>
</dbReference>
<evidence type="ECO:0000256" key="12">
    <source>
        <dbReference type="ARBA" id="ARBA00047899"/>
    </source>
</evidence>
<keyword evidence="16" id="KW-1185">Reference proteome</keyword>
<keyword evidence="8" id="KW-0418">Kinase</keyword>
<evidence type="ECO:0000256" key="9">
    <source>
        <dbReference type="ARBA" id="ARBA00022840"/>
    </source>
</evidence>
<evidence type="ECO:0000256" key="11">
    <source>
        <dbReference type="ARBA" id="ARBA00023288"/>
    </source>
</evidence>
<evidence type="ECO:0000256" key="3">
    <source>
        <dbReference type="ARBA" id="ARBA00022475"/>
    </source>
</evidence>
<proteinExistence type="predicted"/>
<evidence type="ECO:0000313" key="16">
    <source>
        <dbReference type="Proteomes" id="UP000823388"/>
    </source>
</evidence>
<dbReference type="Pfam" id="PF07714">
    <property type="entry name" value="PK_Tyr_Ser-Thr"/>
    <property type="match status" value="1"/>
</dbReference>
<dbReference type="EMBL" id="CM029053">
    <property type="protein sequence ID" value="KAG2544817.1"/>
    <property type="molecule type" value="Genomic_DNA"/>
</dbReference>
<comment type="catalytic activity">
    <reaction evidence="12">
        <text>L-threonyl-[protein] + ATP = O-phospho-L-threonyl-[protein] + ADP + H(+)</text>
        <dbReference type="Rhea" id="RHEA:46608"/>
        <dbReference type="Rhea" id="RHEA-COMP:11060"/>
        <dbReference type="Rhea" id="RHEA-COMP:11605"/>
        <dbReference type="ChEBI" id="CHEBI:15378"/>
        <dbReference type="ChEBI" id="CHEBI:30013"/>
        <dbReference type="ChEBI" id="CHEBI:30616"/>
        <dbReference type="ChEBI" id="CHEBI:61977"/>
        <dbReference type="ChEBI" id="CHEBI:456216"/>
        <dbReference type="EC" id="2.7.11.1"/>
    </reaction>
</comment>
<dbReference type="PROSITE" id="PS50011">
    <property type="entry name" value="PROTEIN_KINASE_DOM"/>
    <property type="match status" value="1"/>
</dbReference>
<dbReference type="InterPro" id="IPR001245">
    <property type="entry name" value="Ser-Thr/Tyr_kinase_cat_dom"/>
</dbReference>
<dbReference type="Gene3D" id="1.25.40.10">
    <property type="entry name" value="Tetratricopeptide repeat domain"/>
    <property type="match status" value="1"/>
</dbReference>
<dbReference type="GO" id="GO:0009742">
    <property type="term" value="P:brassinosteroid mediated signaling pathway"/>
    <property type="evidence" value="ECO:0007669"/>
    <property type="project" value="InterPro"/>
</dbReference>
<organism evidence="15 16">
    <name type="scientific">Panicum virgatum</name>
    <name type="common">Blackwell switchgrass</name>
    <dbReference type="NCBI Taxonomy" id="38727"/>
    <lineage>
        <taxon>Eukaryota</taxon>
        <taxon>Viridiplantae</taxon>
        <taxon>Streptophyta</taxon>
        <taxon>Embryophyta</taxon>
        <taxon>Tracheophyta</taxon>
        <taxon>Spermatophyta</taxon>
        <taxon>Magnoliopsida</taxon>
        <taxon>Liliopsida</taxon>
        <taxon>Poales</taxon>
        <taxon>Poaceae</taxon>
        <taxon>PACMAD clade</taxon>
        <taxon>Panicoideae</taxon>
        <taxon>Panicodae</taxon>
        <taxon>Paniceae</taxon>
        <taxon>Panicinae</taxon>
        <taxon>Panicum</taxon>
        <taxon>Panicum sect. Hiantes</taxon>
    </lineage>
</organism>
<feature type="domain" description="Protein kinase" evidence="14">
    <location>
        <begin position="55"/>
        <end position="321"/>
    </location>
</feature>
<dbReference type="AlphaFoldDB" id="A0A8T0N6L1"/>
<evidence type="ECO:0000256" key="6">
    <source>
        <dbReference type="ARBA" id="ARBA00022707"/>
    </source>
</evidence>
<keyword evidence="7" id="KW-0547">Nucleotide-binding</keyword>
<keyword evidence="11" id="KW-0449">Lipoprotein</keyword>
<comment type="subcellular location">
    <subcellularLocation>
        <location evidence="1">Cell membrane</location>
        <topology evidence="1">Lipid-anchor</topology>
    </subcellularLocation>
</comment>
<evidence type="ECO:0000256" key="5">
    <source>
        <dbReference type="ARBA" id="ARBA00022679"/>
    </source>
</evidence>
<dbReference type="InterPro" id="IPR011009">
    <property type="entry name" value="Kinase-like_dom_sf"/>
</dbReference>
<dbReference type="Proteomes" id="UP000823388">
    <property type="component" value="Chromosome 9K"/>
</dbReference>